<dbReference type="EMBL" id="VNJI01000070">
    <property type="protein sequence ID" value="TVY01091.1"/>
    <property type="molecule type" value="Genomic_DNA"/>
</dbReference>
<dbReference type="CDD" id="cd00093">
    <property type="entry name" value="HTH_XRE"/>
    <property type="match status" value="1"/>
</dbReference>
<dbReference type="InterPro" id="IPR001387">
    <property type="entry name" value="Cro/C1-type_HTH"/>
</dbReference>
<dbReference type="InterPro" id="IPR010982">
    <property type="entry name" value="Lambda_DNA-bd_dom_sf"/>
</dbReference>
<dbReference type="AlphaFoldDB" id="A0A559JMJ0"/>
<reference evidence="3 4" key="1">
    <citation type="submission" date="2019-07" db="EMBL/GenBank/DDBJ databases">
        <authorList>
            <person name="Kim J."/>
        </authorList>
    </citation>
    <scope>NUCLEOTIDE SEQUENCE [LARGE SCALE GENOMIC DNA]</scope>
    <source>
        <strain evidence="3 4">JC52</strain>
    </source>
</reference>
<name>A0A559JMJ0_9BACL</name>
<dbReference type="PROSITE" id="PS50943">
    <property type="entry name" value="HTH_CROC1"/>
    <property type="match status" value="1"/>
</dbReference>
<evidence type="ECO:0000313" key="4">
    <source>
        <dbReference type="Proteomes" id="UP000317036"/>
    </source>
</evidence>
<dbReference type="PANTHER" id="PTHR46558:SF11">
    <property type="entry name" value="HTH-TYPE TRANSCRIPTIONAL REGULATOR XRE"/>
    <property type="match status" value="1"/>
</dbReference>
<keyword evidence="4" id="KW-1185">Reference proteome</keyword>
<organism evidence="3 4">
    <name type="scientific">Paenibacillus cremeus</name>
    <dbReference type="NCBI Taxonomy" id="2163881"/>
    <lineage>
        <taxon>Bacteria</taxon>
        <taxon>Bacillati</taxon>
        <taxon>Bacillota</taxon>
        <taxon>Bacilli</taxon>
        <taxon>Bacillales</taxon>
        <taxon>Paenibacillaceae</taxon>
        <taxon>Paenibacillus</taxon>
    </lineage>
</organism>
<dbReference type="SUPFAM" id="SSF47413">
    <property type="entry name" value="lambda repressor-like DNA-binding domains"/>
    <property type="match status" value="1"/>
</dbReference>
<dbReference type="Gene3D" id="1.10.260.40">
    <property type="entry name" value="lambda repressor-like DNA-binding domains"/>
    <property type="match status" value="1"/>
</dbReference>
<dbReference type="Pfam" id="PF01381">
    <property type="entry name" value="HTH_3"/>
    <property type="match status" value="1"/>
</dbReference>
<dbReference type="GO" id="GO:0003677">
    <property type="term" value="F:DNA binding"/>
    <property type="evidence" value="ECO:0007669"/>
    <property type="project" value="UniProtKB-KW"/>
</dbReference>
<protein>
    <submittedName>
        <fullName evidence="3">Helix-turn-helix transcriptional regulator</fullName>
    </submittedName>
</protein>
<comment type="caution">
    <text evidence="3">The sequence shown here is derived from an EMBL/GenBank/DDBJ whole genome shotgun (WGS) entry which is preliminary data.</text>
</comment>
<evidence type="ECO:0000259" key="2">
    <source>
        <dbReference type="PROSITE" id="PS50943"/>
    </source>
</evidence>
<dbReference type="RefSeq" id="WP_144854455.1">
    <property type="nucleotide sequence ID" value="NZ_VNJI01000070.1"/>
</dbReference>
<dbReference type="PANTHER" id="PTHR46558">
    <property type="entry name" value="TRACRIPTIONAL REGULATORY PROTEIN-RELATED-RELATED"/>
    <property type="match status" value="1"/>
</dbReference>
<accession>A0A559JMJ0</accession>
<evidence type="ECO:0000313" key="3">
    <source>
        <dbReference type="EMBL" id="TVY01091.1"/>
    </source>
</evidence>
<dbReference type="Proteomes" id="UP000317036">
    <property type="component" value="Unassembled WGS sequence"/>
</dbReference>
<keyword evidence="1" id="KW-0238">DNA-binding</keyword>
<dbReference type="SMART" id="SM00530">
    <property type="entry name" value="HTH_XRE"/>
    <property type="match status" value="1"/>
</dbReference>
<gene>
    <name evidence="3" type="ORF">FPZ49_32520</name>
</gene>
<feature type="domain" description="HTH cro/C1-type" evidence="2">
    <location>
        <begin position="7"/>
        <end position="61"/>
    </location>
</feature>
<dbReference type="OrthoDB" id="8115576at2"/>
<evidence type="ECO:0000256" key="1">
    <source>
        <dbReference type="ARBA" id="ARBA00023125"/>
    </source>
</evidence>
<proteinExistence type="predicted"/>
<sequence>MQYGDRIAKLREKHSLTQEGLSSKLGITRASLSHYENNRREPTYETIAAIANIFKVSIDYIIGRTDDPHQVLDNDLRDFDDSMELSDSKTLERFTLTIDGKKLSSDEAKRFIAFIRAERALSSE</sequence>